<dbReference type="Gene3D" id="3.40.220.10">
    <property type="entry name" value="Leucine Aminopeptidase, subunit E, domain 1"/>
    <property type="match status" value="1"/>
</dbReference>
<dbReference type="Gene3D" id="3.40.50.1110">
    <property type="entry name" value="SGNH hydrolase"/>
    <property type="match status" value="1"/>
</dbReference>
<dbReference type="InterPro" id="IPR011011">
    <property type="entry name" value="Znf_FYVE_PHD"/>
</dbReference>
<name>A0A1B6KF88_9HEMI</name>
<gene>
    <name evidence="7" type="ORF">g.48892</name>
</gene>
<protein>
    <recommendedName>
        <fullName evidence="6">PHD-type domain-containing protein</fullName>
    </recommendedName>
</protein>
<dbReference type="InterPro" id="IPR043472">
    <property type="entry name" value="Macro_dom-like"/>
</dbReference>
<dbReference type="PROSITE" id="PS50016">
    <property type="entry name" value="ZF_PHD_2"/>
    <property type="match status" value="1"/>
</dbReference>
<dbReference type="Gene3D" id="3.30.40.10">
    <property type="entry name" value="Zinc/RING finger domain, C3HC4 (zinc finger)"/>
    <property type="match status" value="1"/>
</dbReference>
<dbReference type="InterPro" id="IPR001965">
    <property type="entry name" value="Znf_PHD"/>
</dbReference>
<evidence type="ECO:0000256" key="2">
    <source>
        <dbReference type="ARBA" id="ARBA00022771"/>
    </source>
</evidence>
<dbReference type="SUPFAM" id="SSF52266">
    <property type="entry name" value="SGNH hydrolase"/>
    <property type="match status" value="1"/>
</dbReference>
<feature type="region of interest" description="Disordered" evidence="5">
    <location>
        <begin position="139"/>
        <end position="158"/>
    </location>
</feature>
<proteinExistence type="predicted"/>
<evidence type="ECO:0000256" key="4">
    <source>
        <dbReference type="PROSITE-ProRule" id="PRU00146"/>
    </source>
</evidence>
<dbReference type="InterPro" id="IPR013083">
    <property type="entry name" value="Znf_RING/FYVE/PHD"/>
</dbReference>
<dbReference type="InterPro" id="IPR019787">
    <property type="entry name" value="Znf_PHD-finger"/>
</dbReference>
<feature type="domain" description="PHD-type" evidence="6">
    <location>
        <begin position="8"/>
        <end position="65"/>
    </location>
</feature>
<dbReference type="SUPFAM" id="SSF57903">
    <property type="entry name" value="FYVE/PHD zinc finger"/>
    <property type="match status" value="1"/>
</dbReference>
<dbReference type="PROSITE" id="PS01359">
    <property type="entry name" value="ZF_PHD_1"/>
    <property type="match status" value="1"/>
</dbReference>
<reference evidence="7" key="1">
    <citation type="submission" date="2015-11" db="EMBL/GenBank/DDBJ databases">
        <title>De novo transcriptome assembly of four potential Pierce s Disease insect vectors from Arizona vineyards.</title>
        <authorList>
            <person name="Tassone E.E."/>
        </authorList>
    </citation>
    <scope>NUCLEOTIDE SEQUENCE</scope>
</reference>
<accession>A0A1B6KF88</accession>
<dbReference type="SUPFAM" id="SSF52949">
    <property type="entry name" value="Macro domain-like"/>
    <property type="match status" value="1"/>
</dbReference>
<dbReference type="InterPro" id="IPR036514">
    <property type="entry name" value="SGNH_hydro_sf"/>
</dbReference>
<evidence type="ECO:0000256" key="3">
    <source>
        <dbReference type="ARBA" id="ARBA00022833"/>
    </source>
</evidence>
<dbReference type="EMBL" id="GEBQ01029860">
    <property type="protein sequence ID" value="JAT10117.1"/>
    <property type="molecule type" value="Transcribed_RNA"/>
</dbReference>
<feature type="compositionally biased region" description="Basic and acidic residues" evidence="5">
    <location>
        <begin position="139"/>
        <end position="148"/>
    </location>
</feature>
<evidence type="ECO:0000259" key="6">
    <source>
        <dbReference type="PROSITE" id="PS50016"/>
    </source>
</evidence>
<organism evidence="7">
    <name type="scientific">Graphocephala atropunctata</name>
    <dbReference type="NCBI Taxonomy" id="36148"/>
    <lineage>
        <taxon>Eukaryota</taxon>
        <taxon>Metazoa</taxon>
        <taxon>Ecdysozoa</taxon>
        <taxon>Arthropoda</taxon>
        <taxon>Hexapoda</taxon>
        <taxon>Insecta</taxon>
        <taxon>Pterygota</taxon>
        <taxon>Neoptera</taxon>
        <taxon>Paraneoptera</taxon>
        <taxon>Hemiptera</taxon>
        <taxon>Auchenorrhyncha</taxon>
        <taxon>Membracoidea</taxon>
        <taxon>Cicadellidae</taxon>
        <taxon>Cicadellinae</taxon>
        <taxon>Cicadellini</taxon>
        <taxon>Graphocephala</taxon>
    </lineage>
</organism>
<evidence type="ECO:0000256" key="1">
    <source>
        <dbReference type="ARBA" id="ARBA00022723"/>
    </source>
</evidence>
<dbReference type="Pfam" id="PF00628">
    <property type="entry name" value="PHD"/>
    <property type="match status" value="1"/>
</dbReference>
<dbReference type="InterPro" id="IPR019786">
    <property type="entry name" value="Zinc_finger_PHD-type_CS"/>
</dbReference>
<dbReference type="GO" id="GO:0008270">
    <property type="term" value="F:zinc ion binding"/>
    <property type="evidence" value="ECO:0007669"/>
    <property type="project" value="UniProtKB-KW"/>
</dbReference>
<evidence type="ECO:0000313" key="7">
    <source>
        <dbReference type="EMBL" id="JAT10117.1"/>
    </source>
</evidence>
<keyword evidence="2 4" id="KW-0863">Zinc-finger</keyword>
<dbReference type="SMART" id="SM00249">
    <property type="entry name" value="PHD"/>
    <property type="match status" value="1"/>
</dbReference>
<sequence length="646" mass="73459">MGKESQIKFPCGICAKNISKSAKAIFCSGNCSKWHHFKCLDIDVDEFNHIRDEKLEWECDKCKENLNEQSNNLTQENGLTDIELKTEIENLNCVIDTFGKDLNEANSENKILNSRVLKLQELVLEREEEIVKLKMELDRPLSKSDNKGGRTSLDLNRTVRPLRQAKTFSLPLSNSFDALSQAPFENNSSRDEEHNFSLKENVFPPLLTPKQHPRSAKPNQKSQRHPKKKSLSGPLLKKIIICSDSHGRDLSYYVQRRTTVTVTSSVLSGARLCDVGREFVCKVGSLKKCDAIVLIGGCNDLETRSGVMILEDFKEKIQISVNTNLILSTIPLRHDKPELAGKVTYLNEKIENLARSHEHVRTLPVHLLPRDLYTQHGLHFNKRGKENISRMIVEELRCFQSQYRPDAENKNQDLTLPTMTNDLSTLVTSSPNVQPSNFDTAGKPLINIVEEDMKNVIYKFHKNPSVAFSHTISADLHDNRNMSAGVAVTFRKAFGRLLQSQFINSNLTYQKVENGAAVYSLVTKPRYFMKPTVEDYDRAFTQLKQDFQTKGFRSLICSAMGCVRDHIQLEHFASKIEDFQRSTQANVTIVSYNQESFRYLWNGLSHNEFVVKLKASIAKHSKPSIVQPTNVNIDFLLSTKSHVNKS</sequence>
<feature type="region of interest" description="Disordered" evidence="5">
    <location>
        <begin position="203"/>
        <end position="231"/>
    </location>
</feature>
<dbReference type="AlphaFoldDB" id="A0A1B6KF88"/>
<keyword evidence="3" id="KW-0862">Zinc</keyword>
<keyword evidence="1" id="KW-0479">Metal-binding</keyword>
<evidence type="ECO:0000256" key="5">
    <source>
        <dbReference type="SAM" id="MobiDB-lite"/>
    </source>
</evidence>